<evidence type="ECO:0000313" key="3">
    <source>
        <dbReference type="EMBL" id="OJJ69533.1"/>
    </source>
</evidence>
<evidence type="ECO:0000313" key="4">
    <source>
        <dbReference type="Proteomes" id="UP000184499"/>
    </source>
</evidence>
<dbReference type="SUPFAM" id="SSF56112">
    <property type="entry name" value="Protein kinase-like (PK-like)"/>
    <property type="match status" value="1"/>
</dbReference>
<sequence length="319" mass="35798">MSNILPCSVVEALQKADRKQVQLAGVGCFAQVIKVADTGFVIKEIFDHPVVGNLQPTEKRIYERLGRHPYILRYYGEYCLGNGLPNGLVFQYQRAGTLVDNLALSKYPKKRTQWPVQAAEALRFIHAKNVIHGDFGSHNFLIQDDGSLALADFGGSRIDDTSAVVSYSTRYTRPCADDLVSTESDDLFALGTIIYEISVGHLLYADRCSREIRKLLHQHEFPDLDPVTPEVQVVIKKCWLNGYQTAEEVIRDLGATPSPLSYPHLFCFTGLSLGIAITVFIITRRSQFMLLRPNRLSSKSMISQLGMMPIHFLYPCLLT</sequence>
<keyword evidence="1" id="KW-0472">Membrane</keyword>
<dbReference type="PROSITE" id="PS50011">
    <property type="entry name" value="PROTEIN_KINASE_DOM"/>
    <property type="match status" value="1"/>
</dbReference>
<dbReference type="GeneID" id="93574956"/>
<feature type="transmembrane region" description="Helical" evidence="1">
    <location>
        <begin position="262"/>
        <end position="282"/>
    </location>
</feature>
<dbReference type="InterPro" id="IPR050167">
    <property type="entry name" value="Ser_Thr_protein_kinase"/>
</dbReference>
<dbReference type="GO" id="GO:0004672">
    <property type="term" value="F:protein kinase activity"/>
    <property type="evidence" value="ECO:0007669"/>
    <property type="project" value="InterPro"/>
</dbReference>
<dbReference type="InterPro" id="IPR000719">
    <property type="entry name" value="Prot_kinase_dom"/>
</dbReference>
<dbReference type="RefSeq" id="XP_067476782.1">
    <property type="nucleotide sequence ID" value="XM_067622468.1"/>
</dbReference>
<dbReference type="InterPro" id="IPR011009">
    <property type="entry name" value="Kinase-like_dom_sf"/>
</dbReference>
<reference evidence="4" key="1">
    <citation type="journal article" date="2017" name="Genome Biol.">
        <title>Comparative genomics reveals high biological diversity and specific adaptations in the industrially and medically important fungal genus Aspergillus.</title>
        <authorList>
            <person name="de Vries R.P."/>
            <person name="Riley R."/>
            <person name="Wiebenga A."/>
            <person name="Aguilar-Osorio G."/>
            <person name="Amillis S."/>
            <person name="Uchima C.A."/>
            <person name="Anderluh G."/>
            <person name="Asadollahi M."/>
            <person name="Askin M."/>
            <person name="Barry K."/>
            <person name="Battaglia E."/>
            <person name="Bayram O."/>
            <person name="Benocci T."/>
            <person name="Braus-Stromeyer S.A."/>
            <person name="Caldana C."/>
            <person name="Canovas D."/>
            <person name="Cerqueira G.C."/>
            <person name="Chen F."/>
            <person name="Chen W."/>
            <person name="Choi C."/>
            <person name="Clum A."/>
            <person name="Dos Santos R.A."/>
            <person name="Damasio A.R."/>
            <person name="Diallinas G."/>
            <person name="Emri T."/>
            <person name="Fekete E."/>
            <person name="Flipphi M."/>
            <person name="Freyberg S."/>
            <person name="Gallo A."/>
            <person name="Gournas C."/>
            <person name="Habgood R."/>
            <person name="Hainaut M."/>
            <person name="Harispe M.L."/>
            <person name="Henrissat B."/>
            <person name="Hilden K.S."/>
            <person name="Hope R."/>
            <person name="Hossain A."/>
            <person name="Karabika E."/>
            <person name="Karaffa L."/>
            <person name="Karanyi Z."/>
            <person name="Krasevec N."/>
            <person name="Kuo A."/>
            <person name="Kusch H."/>
            <person name="LaButti K."/>
            <person name="Lagendijk E.L."/>
            <person name="Lapidus A."/>
            <person name="Levasseur A."/>
            <person name="Lindquist E."/>
            <person name="Lipzen A."/>
            <person name="Logrieco A.F."/>
            <person name="MacCabe A."/>
            <person name="Maekelae M.R."/>
            <person name="Malavazi I."/>
            <person name="Melin P."/>
            <person name="Meyer V."/>
            <person name="Mielnichuk N."/>
            <person name="Miskei M."/>
            <person name="Molnar A.P."/>
            <person name="Mule G."/>
            <person name="Ngan C.Y."/>
            <person name="Orejas M."/>
            <person name="Orosz E."/>
            <person name="Ouedraogo J.P."/>
            <person name="Overkamp K.M."/>
            <person name="Park H.-S."/>
            <person name="Perrone G."/>
            <person name="Piumi F."/>
            <person name="Punt P.J."/>
            <person name="Ram A.F."/>
            <person name="Ramon A."/>
            <person name="Rauscher S."/>
            <person name="Record E."/>
            <person name="Riano-Pachon D.M."/>
            <person name="Robert V."/>
            <person name="Roehrig J."/>
            <person name="Ruller R."/>
            <person name="Salamov A."/>
            <person name="Salih N.S."/>
            <person name="Samson R.A."/>
            <person name="Sandor E."/>
            <person name="Sanguinetti M."/>
            <person name="Schuetze T."/>
            <person name="Sepcic K."/>
            <person name="Shelest E."/>
            <person name="Sherlock G."/>
            <person name="Sophianopoulou V."/>
            <person name="Squina F.M."/>
            <person name="Sun H."/>
            <person name="Susca A."/>
            <person name="Todd R.B."/>
            <person name="Tsang A."/>
            <person name="Unkles S.E."/>
            <person name="van de Wiele N."/>
            <person name="van Rossen-Uffink D."/>
            <person name="Oliveira J.V."/>
            <person name="Vesth T.C."/>
            <person name="Visser J."/>
            <person name="Yu J.-H."/>
            <person name="Zhou M."/>
            <person name="Andersen M.R."/>
            <person name="Archer D.B."/>
            <person name="Baker S.E."/>
            <person name="Benoit I."/>
            <person name="Brakhage A.A."/>
            <person name="Braus G.H."/>
            <person name="Fischer R."/>
            <person name="Frisvad J.C."/>
            <person name="Goldman G.H."/>
            <person name="Houbraken J."/>
            <person name="Oakley B."/>
            <person name="Pocsi I."/>
            <person name="Scazzocchio C."/>
            <person name="Seiboth B."/>
            <person name="vanKuyk P.A."/>
            <person name="Wortman J."/>
            <person name="Dyer P.S."/>
            <person name="Grigoriev I.V."/>
        </authorList>
    </citation>
    <scope>NUCLEOTIDE SEQUENCE [LARGE SCALE GENOMIC DNA]</scope>
    <source>
        <strain evidence="4">CBS 101740 / IMI 381727 / IBT 21946</strain>
    </source>
</reference>
<dbReference type="GO" id="GO:0005524">
    <property type="term" value="F:ATP binding"/>
    <property type="evidence" value="ECO:0007669"/>
    <property type="project" value="InterPro"/>
</dbReference>
<dbReference type="Gene3D" id="1.10.510.10">
    <property type="entry name" value="Transferase(Phosphotransferase) domain 1"/>
    <property type="match status" value="1"/>
</dbReference>
<dbReference type="OrthoDB" id="1668230at2759"/>
<dbReference type="STRING" id="767769.A0A1L9UD95"/>
<name>A0A1L9UD95_ASPBC</name>
<protein>
    <recommendedName>
        <fullName evidence="2">Protein kinase domain-containing protein</fullName>
    </recommendedName>
</protein>
<dbReference type="VEuPathDB" id="FungiDB:ASPBRDRAFT_281071"/>
<keyword evidence="1" id="KW-0812">Transmembrane</keyword>
<organism evidence="3 4">
    <name type="scientific">Aspergillus brasiliensis (strain CBS 101740 / IMI 381727 / IBT 21946)</name>
    <dbReference type="NCBI Taxonomy" id="767769"/>
    <lineage>
        <taxon>Eukaryota</taxon>
        <taxon>Fungi</taxon>
        <taxon>Dikarya</taxon>
        <taxon>Ascomycota</taxon>
        <taxon>Pezizomycotina</taxon>
        <taxon>Eurotiomycetes</taxon>
        <taxon>Eurotiomycetidae</taxon>
        <taxon>Eurotiales</taxon>
        <taxon>Aspergillaceae</taxon>
        <taxon>Aspergillus</taxon>
        <taxon>Aspergillus subgen. Circumdati</taxon>
    </lineage>
</organism>
<dbReference type="EMBL" id="KV878688">
    <property type="protein sequence ID" value="OJJ69533.1"/>
    <property type="molecule type" value="Genomic_DNA"/>
</dbReference>
<dbReference type="AlphaFoldDB" id="A0A1L9UD95"/>
<accession>A0A1L9UD95</accession>
<dbReference type="PANTHER" id="PTHR23257">
    <property type="entry name" value="SERINE-THREONINE PROTEIN KINASE"/>
    <property type="match status" value="1"/>
</dbReference>
<dbReference type="Proteomes" id="UP000184499">
    <property type="component" value="Unassembled WGS sequence"/>
</dbReference>
<feature type="domain" description="Protein kinase" evidence="2">
    <location>
        <begin position="18"/>
        <end position="265"/>
    </location>
</feature>
<dbReference type="OMA" id="WAGHYTS"/>
<gene>
    <name evidence="3" type="ORF">ASPBRDRAFT_281071</name>
</gene>
<keyword evidence="1" id="KW-1133">Transmembrane helix</keyword>
<evidence type="ECO:0000259" key="2">
    <source>
        <dbReference type="PROSITE" id="PS50011"/>
    </source>
</evidence>
<keyword evidence="4" id="KW-1185">Reference proteome</keyword>
<proteinExistence type="predicted"/>
<dbReference type="CDD" id="cd00180">
    <property type="entry name" value="PKc"/>
    <property type="match status" value="1"/>
</dbReference>
<dbReference type="Pfam" id="PF00069">
    <property type="entry name" value="Pkinase"/>
    <property type="match status" value="1"/>
</dbReference>
<evidence type="ECO:0000256" key="1">
    <source>
        <dbReference type="SAM" id="Phobius"/>
    </source>
</evidence>